<feature type="domain" description="Zn(2)-C6 fungal-type" evidence="4">
    <location>
        <begin position="32"/>
        <end position="61"/>
    </location>
</feature>
<comment type="caution">
    <text evidence="5">The sequence shown here is derived from an EMBL/GenBank/DDBJ whole genome shotgun (WGS) entry which is preliminary data.</text>
</comment>
<dbReference type="GO" id="GO:0006351">
    <property type="term" value="P:DNA-templated transcription"/>
    <property type="evidence" value="ECO:0007669"/>
    <property type="project" value="InterPro"/>
</dbReference>
<dbReference type="InterPro" id="IPR007219">
    <property type="entry name" value="XnlR_reg_dom"/>
</dbReference>
<evidence type="ECO:0000313" key="6">
    <source>
        <dbReference type="Proteomes" id="UP000700596"/>
    </source>
</evidence>
<dbReference type="InterPro" id="IPR050987">
    <property type="entry name" value="AtrR-like"/>
</dbReference>
<evidence type="ECO:0000313" key="5">
    <source>
        <dbReference type="EMBL" id="KAH7119702.1"/>
    </source>
</evidence>
<dbReference type="SUPFAM" id="SSF57701">
    <property type="entry name" value="Zn2/Cys6 DNA-binding domain"/>
    <property type="match status" value="1"/>
</dbReference>
<organism evidence="5 6">
    <name type="scientific">Dendryphion nanum</name>
    <dbReference type="NCBI Taxonomy" id="256645"/>
    <lineage>
        <taxon>Eukaryota</taxon>
        <taxon>Fungi</taxon>
        <taxon>Dikarya</taxon>
        <taxon>Ascomycota</taxon>
        <taxon>Pezizomycotina</taxon>
        <taxon>Dothideomycetes</taxon>
        <taxon>Pleosporomycetidae</taxon>
        <taxon>Pleosporales</taxon>
        <taxon>Torulaceae</taxon>
        <taxon>Dendryphion</taxon>
    </lineage>
</organism>
<dbReference type="Proteomes" id="UP000700596">
    <property type="component" value="Unassembled WGS sequence"/>
</dbReference>
<dbReference type="InterPro" id="IPR036864">
    <property type="entry name" value="Zn2-C6_fun-type_DNA-bd_sf"/>
</dbReference>
<reference evidence="5" key="1">
    <citation type="journal article" date="2021" name="Nat. Commun.">
        <title>Genetic determinants of endophytism in the Arabidopsis root mycobiome.</title>
        <authorList>
            <person name="Mesny F."/>
            <person name="Miyauchi S."/>
            <person name="Thiergart T."/>
            <person name="Pickel B."/>
            <person name="Atanasova L."/>
            <person name="Karlsson M."/>
            <person name="Huettel B."/>
            <person name="Barry K.W."/>
            <person name="Haridas S."/>
            <person name="Chen C."/>
            <person name="Bauer D."/>
            <person name="Andreopoulos W."/>
            <person name="Pangilinan J."/>
            <person name="LaButti K."/>
            <person name="Riley R."/>
            <person name="Lipzen A."/>
            <person name="Clum A."/>
            <person name="Drula E."/>
            <person name="Henrissat B."/>
            <person name="Kohler A."/>
            <person name="Grigoriev I.V."/>
            <person name="Martin F.M."/>
            <person name="Hacquard S."/>
        </authorList>
    </citation>
    <scope>NUCLEOTIDE SEQUENCE</scope>
    <source>
        <strain evidence="5">MPI-CAGE-CH-0243</strain>
    </source>
</reference>
<proteinExistence type="predicted"/>
<dbReference type="SMART" id="SM00066">
    <property type="entry name" value="GAL4"/>
    <property type="match status" value="1"/>
</dbReference>
<name>A0A9P9IGZ9_9PLEO</name>
<keyword evidence="1" id="KW-0479">Metal-binding</keyword>
<dbReference type="Pfam" id="PF04082">
    <property type="entry name" value="Fungal_trans"/>
    <property type="match status" value="1"/>
</dbReference>
<dbReference type="InterPro" id="IPR001138">
    <property type="entry name" value="Zn2Cys6_DnaBD"/>
</dbReference>
<keyword evidence="2" id="KW-0539">Nucleus</keyword>
<evidence type="ECO:0000256" key="2">
    <source>
        <dbReference type="ARBA" id="ARBA00023242"/>
    </source>
</evidence>
<dbReference type="SMART" id="SM00906">
    <property type="entry name" value="Fungal_trans"/>
    <property type="match status" value="1"/>
</dbReference>
<feature type="region of interest" description="Disordered" evidence="3">
    <location>
        <begin position="1"/>
        <end position="23"/>
    </location>
</feature>
<dbReference type="Pfam" id="PF00172">
    <property type="entry name" value="Zn_clus"/>
    <property type="match status" value="1"/>
</dbReference>
<dbReference type="GO" id="GO:0000981">
    <property type="term" value="F:DNA-binding transcription factor activity, RNA polymerase II-specific"/>
    <property type="evidence" value="ECO:0007669"/>
    <property type="project" value="InterPro"/>
</dbReference>
<dbReference type="Gene3D" id="4.10.240.10">
    <property type="entry name" value="Zn(2)-C6 fungal-type DNA-binding domain"/>
    <property type="match status" value="1"/>
</dbReference>
<dbReference type="GO" id="GO:0003677">
    <property type="term" value="F:DNA binding"/>
    <property type="evidence" value="ECO:0007669"/>
    <property type="project" value="InterPro"/>
</dbReference>
<dbReference type="EMBL" id="JAGMWT010000011">
    <property type="protein sequence ID" value="KAH7119702.1"/>
    <property type="molecule type" value="Genomic_DNA"/>
</dbReference>
<dbReference type="CDD" id="cd12148">
    <property type="entry name" value="fungal_TF_MHR"/>
    <property type="match status" value="1"/>
</dbReference>
<feature type="compositionally biased region" description="Low complexity" evidence="3">
    <location>
        <begin position="193"/>
        <end position="205"/>
    </location>
</feature>
<dbReference type="OrthoDB" id="3266505at2759"/>
<dbReference type="PANTHER" id="PTHR46910:SF11">
    <property type="entry name" value="ZN(2)-C6 FUNGAL-TYPE DOMAIN-CONTAINING PROTEIN"/>
    <property type="match status" value="1"/>
</dbReference>
<sequence length="716" mass="80012">MNEPLSSSMRGDDDGSGSPKRKKVRAKYAPKACVACRRSKLKCSGEVPCARCIDNGRRCFYSEDQTAAEALQNLSRPTPALPSLAANGSGSGNGNGNGIGNGFIRRSILPRHEVIERRASDASVLGVSMEARMARIEGMMETLIREGSGIGTTPRGSIEREDTVSEGFTADVHFGASMESSGMNATPGRQHHQPLPQVQQPQQQQPAYQPLEIVAQHCIPTPSPPASLGMTISVQVGSRSLVFPDANDYSKYIDFFFADVNHSHSCINEAEFRIYSEKINPSRPIQPNDVCFLALNYIIFAVVDILIDTASVRQTNRPPGWQWFQIAEDLIGKRKLSGRGDLRLLQTEVWEAIYLEAADQSNAAYNAIGLASRLCFQIGLHQQSRWGNCSSFETHMRQRLLWTVYTLDKRLSLSCGRPYIIRDSDVDVEQPLSLYDKDLHPDHPIPEQDFSRSAIVNLTCMISWARLAGDVWDQLFSASATKHGLDPEKATILNARISHFIAVTLPSIPLLPTDTTPQVRHLRQNVLIHNRFSHLQLLLYRQTMISLQYDESIGHVCAHLALDTIRRIKPHAPETKISSSFRSHIAVSLGHAILTLSTLLLRARLPSSHQIRFNTYAESFHEACNMLRDMSEAHLMARRVYSDLAETIAIATRVLNHQDLSIPTNIIELFPYQMLDSEQRSNASVEEERQDEASLLADGWEAEFGHPRQDYGILWL</sequence>
<evidence type="ECO:0000259" key="4">
    <source>
        <dbReference type="PROSITE" id="PS50048"/>
    </source>
</evidence>
<dbReference type="CDD" id="cd00067">
    <property type="entry name" value="GAL4"/>
    <property type="match status" value="1"/>
</dbReference>
<dbReference type="PROSITE" id="PS50048">
    <property type="entry name" value="ZN2_CY6_FUNGAL_2"/>
    <property type="match status" value="1"/>
</dbReference>
<dbReference type="PANTHER" id="PTHR46910">
    <property type="entry name" value="TRANSCRIPTION FACTOR PDR1"/>
    <property type="match status" value="1"/>
</dbReference>
<dbReference type="GO" id="GO:0008270">
    <property type="term" value="F:zinc ion binding"/>
    <property type="evidence" value="ECO:0007669"/>
    <property type="project" value="InterPro"/>
</dbReference>
<protein>
    <submittedName>
        <fullName evidence="5">Fungal-specific transcription factor domain-containing protein</fullName>
    </submittedName>
</protein>
<dbReference type="AlphaFoldDB" id="A0A9P9IGZ9"/>
<feature type="region of interest" description="Disordered" evidence="3">
    <location>
        <begin position="180"/>
        <end position="205"/>
    </location>
</feature>
<gene>
    <name evidence="5" type="ORF">B0J11DRAFT_534422</name>
</gene>
<accession>A0A9P9IGZ9</accession>
<keyword evidence="6" id="KW-1185">Reference proteome</keyword>
<evidence type="ECO:0000256" key="1">
    <source>
        <dbReference type="ARBA" id="ARBA00022723"/>
    </source>
</evidence>
<evidence type="ECO:0000256" key="3">
    <source>
        <dbReference type="SAM" id="MobiDB-lite"/>
    </source>
</evidence>
<dbReference type="PROSITE" id="PS00463">
    <property type="entry name" value="ZN2_CY6_FUNGAL_1"/>
    <property type="match status" value="1"/>
</dbReference>